<dbReference type="Proteomes" id="UP001601444">
    <property type="component" value="Unassembled WGS sequence"/>
</dbReference>
<comment type="caution">
    <text evidence="1">The sequence shown here is derived from an EMBL/GenBank/DDBJ whole genome shotgun (WGS) entry which is preliminary data.</text>
</comment>
<sequence>MRHVVIGGLAAGAVVALLGGGAAGAAPGLPLEPAAVAGSGSGDLGVSNSAAGLPAVLAPLLNSTGSAALSDALFEWGGMGCITCTGWGWRGSS</sequence>
<keyword evidence="2" id="KW-1185">Reference proteome</keyword>
<dbReference type="EMBL" id="JBIAMX010000009">
    <property type="protein sequence ID" value="MFF0544419.1"/>
    <property type="molecule type" value="Genomic_DNA"/>
</dbReference>
<evidence type="ECO:0008006" key="3">
    <source>
        <dbReference type="Google" id="ProtNLM"/>
    </source>
</evidence>
<organism evidence="1 2">
    <name type="scientific">Nocardia thailandica</name>
    <dbReference type="NCBI Taxonomy" id="257275"/>
    <lineage>
        <taxon>Bacteria</taxon>
        <taxon>Bacillati</taxon>
        <taxon>Actinomycetota</taxon>
        <taxon>Actinomycetes</taxon>
        <taxon>Mycobacteriales</taxon>
        <taxon>Nocardiaceae</taxon>
        <taxon>Nocardia</taxon>
    </lineage>
</organism>
<evidence type="ECO:0000313" key="1">
    <source>
        <dbReference type="EMBL" id="MFF0544419.1"/>
    </source>
</evidence>
<proteinExistence type="predicted"/>
<dbReference type="RefSeq" id="WP_387700981.1">
    <property type="nucleotide sequence ID" value="NZ_JBIAMX010000009.1"/>
</dbReference>
<evidence type="ECO:0000313" key="2">
    <source>
        <dbReference type="Proteomes" id="UP001601444"/>
    </source>
</evidence>
<name>A0ABW6PPS9_9NOCA</name>
<gene>
    <name evidence="1" type="ORF">ACFYTF_16430</name>
</gene>
<protein>
    <recommendedName>
        <fullName evidence="3">Secreted protein</fullName>
    </recommendedName>
</protein>
<accession>A0ABW6PPS9</accession>
<reference evidence="1 2" key="1">
    <citation type="submission" date="2024-10" db="EMBL/GenBank/DDBJ databases">
        <title>The Natural Products Discovery Center: Release of the First 8490 Sequenced Strains for Exploring Actinobacteria Biosynthetic Diversity.</title>
        <authorList>
            <person name="Kalkreuter E."/>
            <person name="Kautsar S.A."/>
            <person name="Yang D."/>
            <person name="Bader C.D."/>
            <person name="Teijaro C.N."/>
            <person name="Fluegel L."/>
            <person name="Davis C.M."/>
            <person name="Simpson J.R."/>
            <person name="Lauterbach L."/>
            <person name="Steele A.D."/>
            <person name="Gui C."/>
            <person name="Meng S."/>
            <person name="Li G."/>
            <person name="Viehrig K."/>
            <person name="Ye F."/>
            <person name="Su P."/>
            <person name="Kiefer A.F."/>
            <person name="Nichols A."/>
            <person name="Cepeda A.J."/>
            <person name="Yan W."/>
            <person name="Fan B."/>
            <person name="Jiang Y."/>
            <person name="Adhikari A."/>
            <person name="Zheng C.-J."/>
            <person name="Schuster L."/>
            <person name="Cowan T.M."/>
            <person name="Smanski M.J."/>
            <person name="Chevrette M.G."/>
            <person name="De Carvalho L.P.S."/>
            <person name="Shen B."/>
        </authorList>
    </citation>
    <scope>NUCLEOTIDE SEQUENCE [LARGE SCALE GENOMIC DNA]</scope>
    <source>
        <strain evidence="1 2">NPDC004045</strain>
    </source>
</reference>